<dbReference type="Gene3D" id="2.60.120.290">
    <property type="entry name" value="Spermadhesin, CUB domain"/>
    <property type="match status" value="1"/>
</dbReference>
<dbReference type="PROSITE" id="PS51257">
    <property type="entry name" value="PROKAR_LIPOPROTEIN"/>
    <property type="match status" value="1"/>
</dbReference>
<dbReference type="SMART" id="SM00042">
    <property type="entry name" value="CUB"/>
    <property type="match status" value="1"/>
</dbReference>
<keyword evidence="1" id="KW-1015">Disulfide bond</keyword>
<dbReference type="EMBL" id="CAXLJM020000164">
    <property type="protein sequence ID" value="CAL8146265.1"/>
    <property type="molecule type" value="Genomic_DNA"/>
</dbReference>
<keyword evidence="2" id="KW-0732">Signal</keyword>
<reference evidence="4 5" key="1">
    <citation type="submission" date="2024-08" db="EMBL/GenBank/DDBJ databases">
        <authorList>
            <person name="Cucini C."/>
            <person name="Frati F."/>
        </authorList>
    </citation>
    <scope>NUCLEOTIDE SEQUENCE [LARGE SCALE GENOMIC DNA]</scope>
</reference>
<dbReference type="SUPFAM" id="SSF49854">
    <property type="entry name" value="Spermadhesin, CUB domain"/>
    <property type="match status" value="1"/>
</dbReference>
<sequence length="278" mass="30975">MKLILLIVVIFIETLVHQVSSQQTIYSCGGVVIEASTISYKLNEEIAHEERCVWTVRIRNAVSYSLNVHRVGSWSGREVTGACISIESDGTTGVHQYGVLDDKGTTQLRTPCHVLIITLYFMGGPQIGKGFSMTITPTFDSYKVSHDSQHYVINTNEGAFAHPPAGTATYSDNELSTFIFVPPGNLHDPNKITSLTFIKNSLEGESCFDHLLVFKLRYREGRDNAWSSKQLKDVDKICGDTPYITWAHDDLIMVIFRSDGSVNNAGFTLLYADLPFRV</sequence>
<evidence type="ECO:0000259" key="3">
    <source>
        <dbReference type="SMART" id="SM00042"/>
    </source>
</evidence>
<gene>
    <name evidence="4" type="ORF">ODALV1_LOCUS30759</name>
</gene>
<comment type="caution">
    <text evidence="4">The sequence shown here is derived from an EMBL/GenBank/DDBJ whole genome shotgun (WGS) entry which is preliminary data.</text>
</comment>
<keyword evidence="5" id="KW-1185">Reference proteome</keyword>
<proteinExistence type="predicted"/>
<name>A0ABP1S8K3_9HEXA</name>
<evidence type="ECO:0000313" key="5">
    <source>
        <dbReference type="Proteomes" id="UP001642540"/>
    </source>
</evidence>
<evidence type="ECO:0000256" key="2">
    <source>
        <dbReference type="SAM" id="SignalP"/>
    </source>
</evidence>
<feature type="signal peptide" evidence="2">
    <location>
        <begin position="1"/>
        <end position="21"/>
    </location>
</feature>
<feature type="chain" id="PRO_5046964489" description="CUB domain-containing protein" evidence="2">
    <location>
        <begin position="22"/>
        <end position="278"/>
    </location>
</feature>
<dbReference type="InterPro" id="IPR035914">
    <property type="entry name" value="Sperma_CUB_dom_sf"/>
</dbReference>
<protein>
    <recommendedName>
        <fullName evidence="3">CUB domain-containing protein</fullName>
    </recommendedName>
</protein>
<evidence type="ECO:0000256" key="1">
    <source>
        <dbReference type="ARBA" id="ARBA00023157"/>
    </source>
</evidence>
<dbReference type="Proteomes" id="UP001642540">
    <property type="component" value="Unassembled WGS sequence"/>
</dbReference>
<dbReference type="InterPro" id="IPR000859">
    <property type="entry name" value="CUB_dom"/>
</dbReference>
<feature type="domain" description="CUB" evidence="3">
    <location>
        <begin position="149"/>
        <end position="274"/>
    </location>
</feature>
<accession>A0ABP1S8K3</accession>
<organism evidence="4 5">
    <name type="scientific">Orchesella dallaii</name>
    <dbReference type="NCBI Taxonomy" id="48710"/>
    <lineage>
        <taxon>Eukaryota</taxon>
        <taxon>Metazoa</taxon>
        <taxon>Ecdysozoa</taxon>
        <taxon>Arthropoda</taxon>
        <taxon>Hexapoda</taxon>
        <taxon>Collembola</taxon>
        <taxon>Entomobryomorpha</taxon>
        <taxon>Entomobryoidea</taxon>
        <taxon>Orchesellidae</taxon>
        <taxon>Orchesellinae</taxon>
        <taxon>Orchesella</taxon>
    </lineage>
</organism>
<evidence type="ECO:0000313" key="4">
    <source>
        <dbReference type="EMBL" id="CAL8146265.1"/>
    </source>
</evidence>